<accession>A0A0G4HHE3</accession>
<evidence type="ECO:0000259" key="2">
    <source>
        <dbReference type="Pfam" id="PF00240"/>
    </source>
</evidence>
<dbReference type="VEuPathDB" id="CryptoDB:Cvel_6873"/>
<evidence type="ECO:0000313" key="3">
    <source>
        <dbReference type="EMBL" id="CEM43560.1"/>
    </source>
</evidence>
<feature type="compositionally biased region" description="Low complexity" evidence="1">
    <location>
        <begin position="90"/>
        <end position="105"/>
    </location>
</feature>
<sequence length="179" mass="19354">MATGTPLKVKFKVTCNAATDEDRVVEIPGDLTVAQIKKKHFATELGERCRIRFIHQGRELSEGETVEDCWRRSGLPHVGCVQKRGQTGRTSAPSSSSSSSSTPSSQAKQQEDDAAGETQTETAAEQQPLLVIHVHIAGLTADQALLPAHSKGKRGTVRGQGRREREADARTETDPDLLA</sequence>
<gene>
    <name evidence="3" type="ORF">Cvel_6873</name>
</gene>
<dbReference type="Gene3D" id="3.10.20.90">
    <property type="entry name" value="Phosphatidylinositol 3-kinase Catalytic Subunit, Chain A, domain 1"/>
    <property type="match status" value="1"/>
</dbReference>
<protein>
    <recommendedName>
        <fullName evidence="2">Ubiquitin-like domain-containing protein</fullName>
    </recommendedName>
</protein>
<proteinExistence type="predicted"/>
<feature type="region of interest" description="Disordered" evidence="1">
    <location>
        <begin position="80"/>
        <end position="126"/>
    </location>
</feature>
<dbReference type="SUPFAM" id="SSF54236">
    <property type="entry name" value="Ubiquitin-like"/>
    <property type="match status" value="1"/>
</dbReference>
<dbReference type="Pfam" id="PF00240">
    <property type="entry name" value="ubiquitin"/>
    <property type="match status" value="1"/>
</dbReference>
<name>A0A0G4HHE3_9ALVE</name>
<dbReference type="InterPro" id="IPR000626">
    <property type="entry name" value="Ubiquitin-like_dom"/>
</dbReference>
<feature type="domain" description="Ubiquitin-like" evidence="2">
    <location>
        <begin position="22"/>
        <end position="69"/>
    </location>
</feature>
<feature type="region of interest" description="Disordered" evidence="1">
    <location>
        <begin position="142"/>
        <end position="179"/>
    </location>
</feature>
<feature type="compositionally biased region" description="Low complexity" evidence="1">
    <location>
        <begin position="116"/>
        <end position="126"/>
    </location>
</feature>
<feature type="compositionally biased region" description="Basic and acidic residues" evidence="1">
    <location>
        <begin position="161"/>
        <end position="173"/>
    </location>
</feature>
<dbReference type="InterPro" id="IPR029071">
    <property type="entry name" value="Ubiquitin-like_domsf"/>
</dbReference>
<dbReference type="AlphaFoldDB" id="A0A0G4HHE3"/>
<dbReference type="EMBL" id="CDMZ01002713">
    <property type="protein sequence ID" value="CEM43560.1"/>
    <property type="molecule type" value="Genomic_DNA"/>
</dbReference>
<organism evidence="3">
    <name type="scientific">Chromera velia CCMP2878</name>
    <dbReference type="NCBI Taxonomy" id="1169474"/>
    <lineage>
        <taxon>Eukaryota</taxon>
        <taxon>Sar</taxon>
        <taxon>Alveolata</taxon>
        <taxon>Colpodellida</taxon>
        <taxon>Chromeraceae</taxon>
        <taxon>Chromera</taxon>
    </lineage>
</organism>
<evidence type="ECO:0000256" key="1">
    <source>
        <dbReference type="SAM" id="MobiDB-lite"/>
    </source>
</evidence>
<reference evidence="3" key="1">
    <citation type="submission" date="2014-11" db="EMBL/GenBank/DDBJ databases">
        <authorList>
            <person name="Otto D Thomas"/>
            <person name="Naeem Raeece"/>
        </authorList>
    </citation>
    <scope>NUCLEOTIDE SEQUENCE</scope>
</reference>